<organism evidence="6 7">
    <name type="scientific">Diceros bicornis minor</name>
    <name type="common">South-central black rhinoceros</name>
    <dbReference type="NCBI Taxonomy" id="77932"/>
    <lineage>
        <taxon>Eukaryota</taxon>
        <taxon>Metazoa</taxon>
        <taxon>Chordata</taxon>
        <taxon>Craniata</taxon>
        <taxon>Vertebrata</taxon>
        <taxon>Euteleostomi</taxon>
        <taxon>Mammalia</taxon>
        <taxon>Eutheria</taxon>
        <taxon>Laurasiatheria</taxon>
        <taxon>Perissodactyla</taxon>
        <taxon>Rhinocerotidae</taxon>
        <taxon>Diceros</taxon>
    </lineage>
</organism>
<dbReference type="AlphaFoldDB" id="A0A7J7FN48"/>
<comment type="caution">
    <text evidence="6">The sequence shown here is derived from an EMBL/GenBank/DDBJ whole genome shotgun (WGS) entry which is preliminary data.</text>
</comment>
<accession>A0A7J7FN48</accession>
<dbReference type="GO" id="GO:0008270">
    <property type="term" value="F:zinc ion binding"/>
    <property type="evidence" value="ECO:0007669"/>
    <property type="project" value="UniProtKB-KW"/>
</dbReference>
<dbReference type="PROSITE" id="PS00028">
    <property type="entry name" value="ZINC_FINGER_C2H2_1"/>
    <property type="match status" value="1"/>
</dbReference>
<keyword evidence="1" id="KW-0479">Metal-binding</keyword>
<reference evidence="6 7" key="1">
    <citation type="journal article" date="2020" name="Mol. Biol. Evol.">
        <title>Interspecific Gene Flow and the Evolution of Specialization in Black and White Rhinoceros.</title>
        <authorList>
            <person name="Moodley Y."/>
            <person name="Westbury M.V."/>
            <person name="Russo I.M."/>
            <person name="Gopalakrishnan S."/>
            <person name="Rakotoarivelo A."/>
            <person name="Olsen R.A."/>
            <person name="Prost S."/>
            <person name="Tunstall T."/>
            <person name="Ryder O.A."/>
            <person name="Dalen L."/>
            <person name="Bruford M.W."/>
        </authorList>
    </citation>
    <scope>NUCLEOTIDE SEQUENCE [LARGE SCALE GENOMIC DNA]</scope>
    <source>
        <strain evidence="6">SBR-YM</strain>
        <tissue evidence="6">Skin</tissue>
    </source>
</reference>
<evidence type="ECO:0000313" key="7">
    <source>
        <dbReference type="Proteomes" id="UP000551758"/>
    </source>
</evidence>
<keyword evidence="4" id="KW-0862">Zinc</keyword>
<evidence type="ECO:0000256" key="3">
    <source>
        <dbReference type="ARBA" id="ARBA00022771"/>
    </source>
</evidence>
<evidence type="ECO:0000256" key="1">
    <source>
        <dbReference type="ARBA" id="ARBA00022723"/>
    </source>
</evidence>
<dbReference type="SUPFAM" id="SSF109640">
    <property type="entry name" value="KRAB domain (Kruppel-associated box)"/>
    <property type="match status" value="1"/>
</dbReference>
<dbReference type="InterPro" id="IPR013087">
    <property type="entry name" value="Znf_C2H2_type"/>
</dbReference>
<dbReference type="EMBL" id="JACDTQ010000092">
    <property type="protein sequence ID" value="KAF5929475.1"/>
    <property type="molecule type" value="Genomic_DNA"/>
</dbReference>
<dbReference type="PANTHER" id="PTHR23232:SF133">
    <property type="entry name" value="RIKEN CDNA 1700020N01 GENE"/>
    <property type="match status" value="1"/>
</dbReference>
<dbReference type="InterPro" id="IPR036236">
    <property type="entry name" value="Znf_C2H2_sf"/>
</dbReference>
<evidence type="ECO:0000259" key="5">
    <source>
        <dbReference type="PROSITE" id="PS50805"/>
    </source>
</evidence>
<protein>
    <recommendedName>
        <fullName evidence="5">KRAB domain-containing protein</fullName>
    </recommendedName>
</protein>
<dbReference type="InterPro" id="IPR036051">
    <property type="entry name" value="KRAB_dom_sf"/>
</dbReference>
<dbReference type="Pfam" id="PF01352">
    <property type="entry name" value="KRAB"/>
    <property type="match status" value="1"/>
</dbReference>
<sequence length="161" mass="18494">QGSVTFEDIPVNFTWEEWDLLDEAQRCLYQEVMLENLALITSLGKALIPTPKAHPCEMCGLILRDILLVAEHQETHCKQKLYGYGACGKKLYVCANLHQKQHIGEKLFRSQVDRALFVKNCKFNVSGKPFIFREIRKDILVSSGFLQQQAIHTREKSNSRT</sequence>
<dbReference type="Gene3D" id="6.10.140.140">
    <property type="match status" value="1"/>
</dbReference>
<proteinExistence type="predicted"/>
<evidence type="ECO:0000256" key="4">
    <source>
        <dbReference type="ARBA" id="ARBA00022833"/>
    </source>
</evidence>
<feature type="non-terminal residue" evidence="6">
    <location>
        <position position="161"/>
    </location>
</feature>
<evidence type="ECO:0000313" key="6">
    <source>
        <dbReference type="EMBL" id="KAF5929475.1"/>
    </source>
</evidence>
<keyword evidence="2" id="KW-0677">Repeat</keyword>
<dbReference type="Proteomes" id="UP000551758">
    <property type="component" value="Unassembled WGS sequence"/>
</dbReference>
<dbReference type="InterPro" id="IPR050169">
    <property type="entry name" value="Krueppel_C2H2_ZnF"/>
</dbReference>
<dbReference type="InterPro" id="IPR001909">
    <property type="entry name" value="KRAB"/>
</dbReference>
<dbReference type="CDD" id="cd07765">
    <property type="entry name" value="KRAB_A-box"/>
    <property type="match status" value="1"/>
</dbReference>
<name>A0A7J7FN48_DICBM</name>
<feature type="non-terminal residue" evidence="6">
    <location>
        <position position="1"/>
    </location>
</feature>
<dbReference type="SMART" id="SM00349">
    <property type="entry name" value="KRAB"/>
    <property type="match status" value="1"/>
</dbReference>
<gene>
    <name evidence="6" type="ORF">HPG69_007226</name>
</gene>
<dbReference type="SUPFAM" id="SSF57667">
    <property type="entry name" value="beta-beta-alpha zinc fingers"/>
    <property type="match status" value="1"/>
</dbReference>
<keyword evidence="7" id="KW-1185">Reference proteome</keyword>
<dbReference type="PANTHER" id="PTHR23232">
    <property type="entry name" value="KRAB DOMAIN C2H2 ZINC FINGER"/>
    <property type="match status" value="1"/>
</dbReference>
<feature type="domain" description="KRAB" evidence="5">
    <location>
        <begin position="4"/>
        <end position="80"/>
    </location>
</feature>
<keyword evidence="3" id="KW-0863">Zinc-finger</keyword>
<dbReference type="PROSITE" id="PS50805">
    <property type="entry name" value="KRAB"/>
    <property type="match status" value="1"/>
</dbReference>
<dbReference type="GO" id="GO:0006355">
    <property type="term" value="P:regulation of DNA-templated transcription"/>
    <property type="evidence" value="ECO:0007669"/>
    <property type="project" value="InterPro"/>
</dbReference>
<evidence type="ECO:0000256" key="2">
    <source>
        <dbReference type="ARBA" id="ARBA00022737"/>
    </source>
</evidence>